<sequence>MPPRARRAQPPQPDRELVRCVFRLFGSRRSDLDGTTTLSARRPSYCQDGHSGRFIHSLRWPGELQRRGRYYSSTTLLDRATRQCHRVAPQQCRREGDKRRAAGTTHAGRLKGDKKR</sequence>
<evidence type="ECO:0000313" key="3">
    <source>
        <dbReference type="Proteomes" id="UP000002640"/>
    </source>
</evidence>
<name>G4ZPJ2_PHYSP</name>
<feature type="region of interest" description="Disordered" evidence="1">
    <location>
        <begin position="88"/>
        <end position="116"/>
    </location>
</feature>
<dbReference type="EMBL" id="JH159155">
    <property type="protein sequence ID" value="EGZ16127.1"/>
    <property type="molecule type" value="Genomic_DNA"/>
</dbReference>
<organism evidence="2 3">
    <name type="scientific">Phytophthora sojae (strain P6497)</name>
    <name type="common">Soybean stem and root rot agent</name>
    <name type="synonym">Phytophthora megasperma f. sp. glycines</name>
    <dbReference type="NCBI Taxonomy" id="1094619"/>
    <lineage>
        <taxon>Eukaryota</taxon>
        <taxon>Sar</taxon>
        <taxon>Stramenopiles</taxon>
        <taxon>Oomycota</taxon>
        <taxon>Peronosporomycetes</taxon>
        <taxon>Peronosporales</taxon>
        <taxon>Peronosporaceae</taxon>
        <taxon>Phytophthora</taxon>
    </lineage>
</organism>
<dbReference type="RefSeq" id="XP_009529876.1">
    <property type="nucleotide sequence ID" value="XM_009531581.1"/>
</dbReference>
<protein>
    <submittedName>
        <fullName evidence="2">Uncharacterized protein</fullName>
    </submittedName>
</protein>
<gene>
    <name evidence="2" type="ORF">PHYSODRAFT_334318</name>
</gene>
<dbReference type="KEGG" id="psoj:PHYSODRAFT_334318"/>
<proteinExistence type="predicted"/>
<keyword evidence="3" id="KW-1185">Reference proteome</keyword>
<evidence type="ECO:0000313" key="2">
    <source>
        <dbReference type="EMBL" id="EGZ16127.1"/>
    </source>
</evidence>
<reference evidence="2 3" key="1">
    <citation type="journal article" date="2006" name="Science">
        <title>Phytophthora genome sequences uncover evolutionary origins and mechanisms of pathogenesis.</title>
        <authorList>
            <person name="Tyler B.M."/>
            <person name="Tripathy S."/>
            <person name="Zhang X."/>
            <person name="Dehal P."/>
            <person name="Jiang R.H."/>
            <person name="Aerts A."/>
            <person name="Arredondo F.D."/>
            <person name="Baxter L."/>
            <person name="Bensasson D."/>
            <person name="Beynon J.L."/>
            <person name="Chapman J."/>
            <person name="Damasceno C.M."/>
            <person name="Dorrance A.E."/>
            <person name="Dou D."/>
            <person name="Dickerman A.W."/>
            <person name="Dubchak I.L."/>
            <person name="Garbelotto M."/>
            <person name="Gijzen M."/>
            <person name="Gordon S.G."/>
            <person name="Govers F."/>
            <person name="Grunwald N.J."/>
            <person name="Huang W."/>
            <person name="Ivors K.L."/>
            <person name="Jones R.W."/>
            <person name="Kamoun S."/>
            <person name="Krampis K."/>
            <person name="Lamour K.H."/>
            <person name="Lee M.K."/>
            <person name="McDonald W.H."/>
            <person name="Medina M."/>
            <person name="Meijer H.J."/>
            <person name="Nordberg E.K."/>
            <person name="Maclean D.J."/>
            <person name="Ospina-Giraldo M.D."/>
            <person name="Morris P.F."/>
            <person name="Phuntumart V."/>
            <person name="Putnam N.H."/>
            <person name="Rash S."/>
            <person name="Rose J.K."/>
            <person name="Sakihama Y."/>
            <person name="Salamov A.A."/>
            <person name="Savidor A."/>
            <person name="Scheuring C.F."/>
            <person name="Smith B.M."/>
            <person name="Sobral B.W."/>
            <person name="Terry A."/>
            <person name="Torto-Alalibo T.A."/>
            <person name="Win J."/>
            <person name="Xu Z."/>
            <person name="Zhang H."/>
            <person name="Grigoriev I.V."/>
            <person name="Rokhsar D.S."/>
            <person name="Boore J.L."/>
        </authorList>
    </citation>
    <scope>NUCLEOTIDE SEQUENCE [LARGE SCALE GENOMIC DNA]</scope>
    <source>
        <strain evidence="2 3">P6497</strain>
    </source>
</reference>
<dbReference type="AlphaFoldDB" id="G4ZPJ2"/>
<evidence type="ECO:0000256" key="1">
    <source>
        <dbReference type="SAM" id="MobiDB-lite"/>
    </source>
</evidence>
<accession>G4ZPJ2</accession>
<dbReference type="Proteomes" id="UP000002640">
    <property type="component" value="Unassembled WGS sequence"/>
</dbReference>
<dbReference type="GeneID" id="20646788"/>
<dbReference type="InParanoid" id="G4ZPJ2"/>